<dbReference type="EMBL" id="JBHTBH010000004">
    <property type="protein sequence ID" value="MFC7328277.1"/>
    <property type="molecule type" value="Genomic_DNA"/>
</dbReference>
<sequence>MHTRTLGQGLAVSAVGLGCMGMSQSYGPNPGDRRDMIGVLRSAVDLGVTFFDTAEVYGPYVNEELVGEALAPLRDDVVIATKFGWRIEDGRSVGLDSRPEQIRRVADASLRRLGIDTIDLFYQHRVDPEVPIEEVAGAVGDLVRAGKVRHFGLSEASAATIRRAHAVHPVTAVQSEYSLWTRDPEPEVLPACAELGIGFVPFSPLGKGFLTGTVDAGTAFASGDIRGTIPRFSSENRAANLELVAHVTRLAEAKGATPGQIALAWLLAQHPWIVPIPGTRRRGRLTENAAATRVALSADERADLDSLAARVGVRGDRYGAAHLALVGR</sequence>
<dbReference type="InterPro" id="IPR050791">
    <property type="entry name" value="Aldo-Keto_reductase"/>
</dbReference>
<dbReference type="PANTHER" id="PTHR43625:SF77">
    <property type="entry name" value="ALDO-KETO REDUCTASE"/>
    <property type="match status" value="1"/>
</dbReference>
<organism evidence="3 4">
    <name type="scientific">Marinactinospora rubrisoli</name>
    <dbReference type="NCBI Taxonomy" id="2715399"/>
    <lineage>
        <taxon>Bacteria</taxon>
        <taxon>Bacillati</taxon>
        <taxon>Actinomycetota</taxon>
        <taxon>Actinomycetes</taxon>
        <taxon>Streptosporangiales</taxon>
        <taxon>Nocardiopsidaceae</taxon>
        <taxon>Marinactinospora</taxon>
    </lineage>
</organism>
<name>A0ABW2KGM7_9ACTN</name>
<evidence type="ECO:0000256" key="1">
    <source>
        <dbReference type="ARBA" id="ARBA00023002"/>
    </source>
</evidence>
<dbReference type="Proteomes" id="UP001596540">
    <property type="component" value="Unassembled WGS sequence"/>
</dbReference>
<feature type="domain" description="NADP-dependent oxidoreductase" evidence="2">
    <location>
        <begin position="15"/>
        <end position="308"/>
    </location>
</feature>
<proteinExistence type="predicted"/>
<comment type="caution">
    <text evidence="3">The sequence shown here is derived from an EMBL/GenBank/DDBJ whole genome shotgun (WGS) entry which is preliminary data.</text>
</comment>
<reference evidence="4" key="1">
    <citation type="journal article" date="2019" name="Int. J. Syst. Evol. Microbiol.">
        <title>The Global Catalogue of Microorganisms (GCM) 10K type strain sequencing project: providing services to taxonomists for standard genome sequencing and annotation.</title>
        <authorList>
            <consortium name="The Broad Institute Genomics Platform"/>
            <consortium name="The Broad Institute Genome Sequencing Center for Infectious Disease"/>
            <person name="Wu L."/>
            <person name="Ma J."/>
        </authorList>
    </citation>
    <scope>NUCLEOTIDE SEQUENCE [LARGE SCALE GENOMIC DNA]</scope>
    <source>
        <strain evidence="4">CGMCC 4.7382</strain>
    </source>
</reference>
<protein>
    <submittedName>
        <fullName evidence="3">Aldo/keto reductase</fullName>
    </submittedName>
</protein>
<dbReference type="InterPro" id="IPR023210">
    <property type="entry name" value="NADP_OxRdtase_dom"/>
</dbReference>
<dbReference type="CDD" id="cd19078">
    <property type="entry name" value="AKR_AKR13C1_2"/>
    <property type="match status" value="1"/>
</dbReference>
<keyword evidence="1" id="KW-0560">Oxidoreductase</keyword>
<accession>A0ABW2KGM7</accession>
<gene>
    <name evidence="3" type="ORF">ACFQRF_11035</name>
</gene>
<dbReference type="PROSITE" id="PS51257">
    <property type="entry name" value="PROKAR_LIPOPROTEIN"/>
    <property type="match status" value="1"/>
</dbReference>
<evidence type="ECO:0000259" key="2">
    <source>
        <dbReference type="Pfam" id="PF00248"/>
    </source>
</evidence>
<keyword evidence="4" id="KW-1185">Reference proteome</keyword>
<evidence type="ECO:0000313" key="3">
    <source>
        <dbReference type="EMBL" id="MFC7328277.1"/>
    </source>
</evidence>
<dbReference type="RefSeq" id="WP_379870924.1">
    <property type="nucleotide sequence ID" value="NZ_JBHTBH010000004.1"/>
</dbReference>
<dbReference type="SUPFAM" id="SSF51430">
    <property type="entry name" value="NAD(P)-linked oxidoreductase"/>
    <property type="match status" value="1"/>
</dbReference>
<dbReference type="Gene3D" id="3.20.20.100">
    <property type="entry name" value="NADP-dependent oxidoreductase domain"/>
    <property type="match status" value="1"/>
</dbReference>
<dbReference type="InterPro" id="IPR036812">
    <property type="entry name" value="NAD(P)_OxRdtase_dom_sf"/>
</dbReference>
<dbReference type="PANTHER" id="PTHR43625">
    <property type="entry name" value="AFLATOXIN B1 ALDEHYDE REDUCTASE"/>
    <property type="match status" value="1"/>
</dbReference>
<dbReference type="Pfam" id="PF00248">
    <property type="entry name" value="Aldo_ket_red"/>
    <property type="match status" value="1"/>
</dbReference>
<evidence type="ECO:0000313" key="4">
    <source>
        <dbReference type="Proteomes" id="UP001596540"/>
    </source>
</evidence>